<evidence type="ECO:0000313" key="7">
    <source>
        <dbReference type="Proteomes" id="UP000095131"/>
    </source>
</evidence>
<gene>
    <name evidence="6" type="ORF">VSF3289_04036</name>
</gene>
<dbReference type="OrthoDB" id="9776822at2"/>
<dbReference type="InterPro" id="IPR029056">
    <property type="entry name" value="Ribokinase-like"/>
</dbReference>
<evidence type="ECO:0000256" key="2">
    <source>
        <dbReference type="ARBA" id="ARBA00022777"/>
    </source>
</evidence>
<keyword evidence="2 6" id="KW-0418">Kinase</keyword>
<dbReference type="SMART" id="SM00420">
    <property type="entry name" value="HTH_DEOR"/>
    <property type="match status" value="1"/>
</dbReference>
<keyword evidence="4" id="KW-0804">Transcription</keyword>
<dbReference type="RefSeq" id="WP_069447961.1">
    <property type="nucleotide sequence ID" value="NZ_MDCJ01000007.1"/>
</dbReference>
<evidence type="ECO:0000313" key="6">
    <source>
        <dbReference type="EMBL" id="ODS04897.1"/>
    </source>
</evidence>
<dbReference type="Proteomes" id="UP000095131">
    <property type="component" value="Unassembled WGS sequence"/>
</dbReference>
<dbReference type="AlphaFoldDB" id="A0A1E3WIP6"/>
<evidence type="ECO:0000259" key="5">
    <source>
        <dbReference type="PROSITE" id="PS51000"/>
    </source>
</evidence>
<dbReference type="InterPro" id="IPR036390">
    <property type="entry name" value="WH_DNA-bd_sf"/>
</dbReference>
<dbReference type="Gene3D" id="3.40.1190.20">
    <property type="match status" value="1"/>
</dbReference>
<dbReference type="PROSITE" id="PS51000">
    <property type="entry name" value="HTH_DEOR_2"/>
    <property type="match status" value="1"/>
</dbReference>
<sequence length="381" mass="42250">MSSLTKIERKKFILDELKDKGRVTIDSLSKQLGCTSKTIRLDLKELDRSDMITRFHGGAKSNADIGSAIVNVITSDVNNKVVNLAQKRTGKLFVFGSFNVDITSYIPYFPEPGETVRANQVTRTSGGKGTNQAVVANKNDVHVTLLVKVGNDHLNSYAKTTLKNMNFDRLFILESGDYSTGLAQIQVRESDGKHNISVYLGANEQINERELYECCELINNHDLLLVQLENNQVATECILKDAHKKAIPAILNASPFRPYAMNLLKYVDTLIADEREILQVANLDSQPNASITDAISIISALGVKQMIVIGSDKSFWLHSEEQTEVIENQGMICMDETMINDSFVGCFAAKLVQGKGFYQSAYEASKYIQTTFAEKKVSCLA</sequence>
<dbReference type="InterPro" id="IPR011611">
    <property type="entry name" value="PfkB_dom"/>
</dbReference>
<accession>A0A1E3WIP6</accession>
<dbReference type="SUPFAM" id="SSF53613">
    <property type="entry name" value="Ribokinase-like"/>
    <property type="match status" value="1"/>
</dbReference>
<dbReference type="PRINTS" id="PR00990">
    <property type="entry name" value="RIBOKINASE"/>
</dbReference>
<keyword evidence="3" id="KW-0805">Transcription regulation</keyword>
<evidence type="ECO:0000256" key="1">
    <source>
        <dbReference type="ARBA" id="ARBA00022679"/>
    </source>
</evidence>
<dbReference type="GO" id="GO:0003700">
    <property type="term" value="F:DNA-binding transcription factor activity"/>
    <property type="evidence" value="ECO:0007669"/>
    <property type="project" value="InterPro"/>
</dbReference>
<dbReference type="GO" id="GO:0016301">
    <property type="term" value="F:kinase activity"/>
    <property type="evidence" value="ECO:0007669"/>
    <property type="project" value="UniProtKB-KW"/>
</dbReference>
<dbReference type="SUPFAM" id="SSF46785">
    <property type="entry name" value="Winged helix' DNA-binding domain"/>
    <property type="match status" value="1"/>
</dbReference>
<dbReference type="InterPro" id="IPR036388">
    <property type="entry name" value="WH-like_DNA-bd_sf"/>
</dbReference>
<keyword evidence="1" id="KW-0808">Transferase</keyword>
<dbReference type="PANTHER" id="PTHR10584">
    <property type="entry name" value="SUGAR KINASE"/>
    <property type="match status" value="1"/>
</dbReference>
<dbReference type="Pfam" id="PF08220">
    <property type="entry name" value="HTH_DeoR"/>
    <property type="match status" value="1"/>
</dbReference>
<proteinExistence type="predicted"/>
<dbReference type="Pfam" id="PF00294">
    <property type="entry name" value="PfkB"/>
    <property type="match status" value="1"/>
</dbReference>
<dbReference type="PANTHER" id="PTHR10584:SF166">
    <property type="entry name" value="RIBOKINASE"/>
    <property type="match status" value="1"/>
</dbReference>
<comment type="caution">
    <text evidence="6">The sequence shown here is derived from an EMBL/GenBank/DDBJ whole genome shotgun (WGS) entry which is preliminary data.</text>
</comment>
<dbReference type="InterPro" id="IPR001034">
    <property type="entry name" value="DeoR_HTH"/>
</dbReference>
<evidence type="ECO:0000256" key="4">
    <source>
        <dbReference type="ARBA" id="ARBA00023163"/>
    </source>
</evidence>
<dbReference type="GO" id="GO:0006796">
    <property type="term" value="P:phosphate-containing compound metabolic process"/>
    <property type="evidence" value="ECO:0007669"/>
    <property type="project" value="UniProtKB-ARBA"/>
</dbReference>
<organism evidence="6 7">
    <name type="scientific">Vibrio scophthalmi</name>
    <dbReference type="NCBI Taxonomy" id="45658"/>
    <lineage>
        <taxon>Bacteria</taxon>
        <taxon>Pseudomonadati</taxon>
        <taxon>Pseudomonadota</taxon>
        <taxon>Gammaproteobacteria</taxon>
        <taxon>Vibrionales</taxon>
        <taxon>Vibrionaceae</taxon>
        <taxon>Vibrio</taxon>
    </lineage>
</organism>
<dbReference type="InterPro" id="IPR002139">
    <property type="entry name" value="Ribo/fructo_kinase"/>
</dbReference>
<dbReference type="EMBL" id="MDCJ01000007">
    <property type="protein sequence ID" value="ODS04897.1"/>
    <property type="molecule type" value="Genomic_DNA"/>
</dbReference>
<evidence type="ECO:0000256" key="3">
    <source>
        <dbReference type="ARBA" id="ARBA00023015"/>
    </source>
</evidence>
<dbReference type="Gene3D" id="1.10.10.10">
    <property type="entry name" value="Winged helix-like DNA-binding domain superfamily/Winged helix DNA-binding domain"/>
    <property type="match status" value="1"/>
</dbReference>
<name>A0A1E3WIP6_9VIBR</name>
<protein>
    <submittedName>
        <fullName evidence="6">Ribokinase</fullName>
    </submittedName>
</protein>
<feature type="domain" description="HTH deoR-type" evidence="5">
    <location>
        <begin position="6"/>
        <end position="61"/>
    </location>
</feature>
<reference evidence="6 7" key="1">
    <citation type="submission" date="2016-08" db="EMBL/GenBank/DDBJ databases">
        <title>Genome sequencing of Vibrio scophthalmi strain FP3289, an isolated from Paralichthys olivaceus.</title>
        <authorList>
            <person name="Han H.-J."/>
        </authorList>
    </citation>
    <scope>NUCLEOTIDE SEQUENCE [LARGE SCALE GENOMIC DNA]</scope>
    <source>
        <strain evidence="6 7">FP3289</strain>
    </source>
</reference>